<reference evidence="11 12" key="1">
    <citation type="journal article" date="2018" name="ISME J.">
        <title>A methanotrophic archaeon couples anaerobic oxidation of methane to Fe(III) reduction.</title>
        <authorList>
            <person name="Cai C."/>
            <person name="Leu A.O."/>
            <person name="Xie G.J."/>
            <person name="Guo J."/>
            <person name="Feng Y."/>
            <person name="Zhao J.X."/>
            <person name="Tyson G.W."/>
            <person name="Yuan Z."/>
            <person name="Hu S."/>
        </authorList>
    </citation>
    <scope>NUCLEOTIDE SEQUENCE [LARGE SCALE GENOMIC DNA]</scope>
    <source>
        <strain evidence="11">FeB_12</strain>
    </source>
</reference>
<keyword evidence="6" id="KW-0653">Protein transport</keyword>
<evidence type="ECO:0000256" key="4">
    <source>
        <dbReference type="ARBA" id="ARBA00022475"/>
    </source>
</evidence>
<keyword evidence="3" id="KW-0813">Transport</keyword>
<dbReference type="PANTHER" id="PTHR33909">
    <property type="entry name" value="SEC TRANSLOCON ACCESSORY COMPLEX SUBUNIT YAJC"/>
    <property type="match status" value="1"/>
</dbReference>
<evidence type="ECO:0000256" key="7">
    <source>
        <dbReference type="ARBA" id="ARBA00022989"/>
    </source>
</evidence>
<comment type="subcellular location">
    <subcellularLocation>
        <location evidence="1">Cell membrane</location>
        <topology evidence="1">Single-pass membrane protein</topology>
    </subcellularLocation>
</comment>
<sequence length="98" mass="10923">MASGGQQSQGGGGIFMIVWMALIFVVMYLLLIRPQRKKQKEHELLLNELKKGDRVVTSGGMFGTIFAIDDERNIVVLKIGEDVKLEFLRSSIAAKVDK</sequence>
<protein>
    <submittedName>
        <fullName evidence="11">Preprotein translocase subunit YajC</fullName>
    </submittedName>
</protein>
<evidence type="ECO:0000256" key="2">
    <source>
        <dbReference type="ARBA" id="ARBA00006742"/>
    </source>
</evidence>
<comment type="caution">
    <text evidence="11">The sequence shown here is derived from an EMBL/GenBank/DDBJ whole genome shotgun (WGS) entry which is preliminary data.</text>
</comment>
<dbReference type="InterPro" id="IPR003849">
    <property type="entry name" value="Preprotein_translocase_YajC"/>
</dbReference>
<evidence type="ECO:0000313" key="12">
    <source>
        <dbReference type="Proteomes" id="UP000250918"/>
    </source>
</evidence>
<organism evidence="11 12">
    <name type="scientific">candidate division GN15 bacterium</name>
    <dbReference type="NCBI Taxonomy" id="2072418"/>
    <lineage>
        <taxon>Bacteria</taxon>
        <taxon>candidate division GN15</taxon>
    </lineage>
</organism>
<keyword evidence="8" id="KW-0811">Translocation</keyword>
<dbReference type="AlphaFoldDB" id="A0A855X5T8"/>
<evidence type="ECO:0000256" key="8">
    <source>
        <dbReference type="ARBA" id="ARBA00023010"/>
    </source>
</evidence>
<dbReference type="EMBL" id="PQAP01000128">
    <property type="protein sequence ID" value="PWB71065.1"/>
    <property type="molecule type" value="Genomic_DNA"/>
</dbReference>
<evidence type="ECO:0000256" key="6">
    <source>
        <dbReference type="ARBA" id="ARBA00022927"/>
    </source>
</evidence>
<dbReference type="Proteomes" id="UP000250918">
    <property type="component" value="Unassembled WGS sequence"/>
</dbReference>
<comment type="similarity">
    <text evidence="2">Belongs to the YajC family.</text>
</comment>
<evidence type="ECO:0000256" key="1">
    <source>
        <dbReference type="ARBA" id="ARBA00004162"/>
    </source>
</evidence>
<evidence type="ECO:0000256" key="5">
    <source>
        <dbReference type="ARBA" id="ARBA00022692"/>
    </source>
</evidence>
<keyword evidence="4" id="KW-1003">Cell membrane</keyword>
<keyword evidence="5 10" id="KW-0812">Transmembrane</keyword>
<keyword evidence="9 10" id="KW-0472">Membrane</keyword>
<dbReference type="Pfam" id="PF02699">
    <property type="entry name" value="YajC"/>
    <property type="match status" value="1"/>
</dbReference>
<evidence type="ECO:0000256" key="10">
    <source>
        <dbReference type="SAM" id="Phobius"/>
    </source>
</evidence>
<dbReference type="SMART" id="SM01323">
    <property type="entry name" value="YajC"/>
    <property type="match status" value="1"/>
</dbReference>
<dbReference type="PRINTS" id="PR01853">
    <property type="entry name" value="YAJCTRNLCASE"/>
</dbReference>
<evidence type="ECO:0000256" key="3">
    <source>
        <dbReference type="ARBA" id="ARBA00022448"/>
    </source>
</evidence>
<accession>A0A855X5T8</accession>
<dbReference type="GO" id="GO:0015031">
    <property type="term" value="P:protein transport"/>
    <property type="evidence" value="ECO:0007669"/>
    <property type="project" value="UniProtKB-KW"/>
</dbReference>
<evidence type="ECO:0000256" key="9">
    <source>
        <dbReference type="ARBA" id="ARBA00023136"/>
    </source>
</evidence>
<name>A0A855X5T8_9BACT</name>
<dbReference type="NCBIfam" id="TIGR00739">
    <property type="entry name" value="yajC"/>
    <property type="match status" value="1"/>
</dbReference>
<feature type="transmembrane region" description="Helical" evidence="10">
    <location>
        <begin position="12"/>
        <end position="31"/>
    </location>
</feature>
<gene>
    <name evidence="11" type="primary">yajC</name>
    <name evidence="11" type="ORF">C3F09_08375</name>
</gene>
<proteinExistence type="inferred from homology"/>
<dbReference type="PANTHER" id="PTHR33909:SF1">
    <property type="entry name" value="SEC TRANSLOCON ACCESSORY COMPLEX SUBUNIT YAJC"/>
    <property type="match status" value="1"/>
</dbReference>
<evidence type="ECO:0000313" key="11">
    <source>
        <dbReference type="EMBL" id="PWB71065.1"/>
    </source>
</evidence>
<keyword evidence="7 10" id="KW-1133">Transmembrane helix</keyword>
<dbReference type="GO" id="GO:0005886">
    <property type="term" value="C:plasma membrane"/>
    <property type="evidence" value="ECO:0007669"/>
    <property type="project" value="UniProtKB-SubCell"/>
</dbReference>